<accession>A0A7W6UKQ1</accession>
<sequence>MNLKARRALSLYLMHVVVPKPLHTFGRRALVVPAFPAEDFAETGDIVFSLRAVKEGEPAAVETLEEFVPGNLFLRFRGKIDADGFTVRCVLDPGGMAAALLDPVSDPAVIRRRAEPAHETLLSNSIATSMPKNGRSRELFRGASNILSRTEIAMANCRFCTF</sequence>
<protein>
    <submittedName>
        <fullName evidence="1">Uncharacterized protein</fullName>
    </submittedName>
</protein>
<evidence type="ECO:0000313" key="1">
    <source>
        <dbReference type="EMBL" id="MBB4439871.1"/>
    </source>
</evidence>
<evidence type="ECO:0000313" key="2">
    <source>
        <dbReference type="Proteomes" id="UP000533724"/>
    </source>
</evidence>
<name>A0A7W6UKQ1_9HYPH</name>
<dbReference type="AlphaFoldDB" id="A0A7W6UKQ1"/>
<proteinExistence type="predicted"/>
<dbReference type="EMBL" id="JACIHI010000006">
    <property type="protein sequence ID" value="MBB4439871.1"/>
    <property type="molecule type" value="Genomic_DNA"/>
</dbReference>
<gene>
    <name evidence="1" type="ORF">GGE15_003142</name>
</gene>
<comment type="caution">
    <text evidence="1">The sequence shown here is derived from an EMBL/GenBank/DDBJ whole genome shotgun (WGS) entry which is preliminary data.</text>
</comment>
<organism evidence="1 2">
    <name type="scientific">Rhizobium esperanzae</name>
    <dbReference type="NCBI Taxonomy" id="1967781"/>
    <lineage>
        <taxon>Bacteria</taxon>
        <taxon>Pseudomonadati</taxon>
        <taxon>Pseudomonadota</taxon>
        <taxon>Alphaproteobacteria</taxon>
        <taxon>Hyphomicrobiales</taxon>
        <taxon>Rhizobiaceae</taxon>
        <taxon>Rhizobium/Agrobacterium group</taxon>
        <taxon>Rhizobium</taxon>
    </lineage>
</organism>
<dbReference type="Proteomes" id="UP000533724">
    <property type="component" value="Unassembled WGS sequence"/>
</dbReference>
<reference evidence="1 2" key="1">
    <citation type="submission" date="2020-08" db="EMBL/GenBank/DDBJ databases">
        <title>Genomic Encyclopedia of Type Strains, Phase IV (KMG-V): Genome sequencing to study the core and pangenomes of soil and plant-associated prokaryotes.</title>
        <authorList>
            <person name="Whitman W."/>
        </authorList>
    </citation>
    <scope>NUCLEOTIDE SEQUENCE [LARGE SCALE GENOMIC DNA]</scope>
    <source>
        <strain evidence="1 2">SEMIA 414</strain>
    </source>
</reference>